<evidence type="ECO:0000256" key="1">
    <source>
        <dbReference type="SAM" id="Phobius"/>
    </source>
</evidence>
<evidence type="ECO:0000313" key="3">
    <source>
        <dbReference type="Proteomes" id="UP000733744"/>
    </source>
</evidence>
<accession>A0ABY3CBW6</accession>
<comment type="caution">
    <text evidence="2">The sequence shown here is derived from an EMBL/GenBank/DDBJ whole genome shotgun (WGS) entry which is preliminary data.</text>
</comment>
<sequence length="128" mass="14460">MSTLLCYNNFLSGYENISFQEKYILKKNNPKIQITITAVEKKSETSKVIIETMIPLPLAILLFVVLIPVILIALILAWPFSLVANGATEPSYTEAKEYFNNGQGYLNNLSEKDKKELLIKNQNIHLGL</sequence>
<dbReference type="Proteomes" id="UP000733744">
    <property type="component" value="Unassembled WGS sequence"/>
</dbReference>
<protein>
    <recommendedName>
        <fullName evidence="4">DUF4342 domain-containing protein</fullName>
    </recommendedName>
</protein>
<keyword evidence="1" id="KW-0472">Membrane</keyword>
<name>A0ABY3CBW6_9GAMM</name>
<reference evidence="2 3" key="1">
    <citation type="journal article" date="2019" name="Antonie Van Leeuwenhoek">
        <title>Description of 'Ca. Methylobacter oryzae' KRF1, a novel species from the environmentally important Methylobacter clade 2.</title>
        <authorList>
            <person name="Khatri K."/>
            <person name="Mohite J.A."/>
            <person name="Pandit P.S."/>
            <person name="Bahulikar R."/>
            <person name="Rahalkar M.C."/>
        </authorList>
    </citation>
    <scope>NUCLEOTIDE SEQUENCE [LARGE SCALE GENOMIC DNA]</scope>
    <source>
        <strain evidence="2 3">KRF1</strain>
    </source>
</reference>
<dbReference type="RefSeq" id="WP_127029925.1">
    <property type="nucleotide sequence ID" value="NZ_RYFG02000078.1"/>
</dbReference>
<keyword evidence="1" id="KW-0812">Transmembrane</keyword>
<gene>
    <name evidence="2" type="ORF">EKO24_008245</name>
</gene>
<evidence type="ECO:0000313" key="2">
    <source>
        <dbReference type="EMBL" id="TRW97000.1"/>
    </source>
</evidence>
<keyword evidence="3" id="KW-1185">Reference proteome</keyword>
<feature type="transmembrane region" description="Helical" evidence="1">
    <location>
        <begin position="56"/>
        <end position="80"/>
    </location>
</feature>
<proteinExistence type="predicted"/>
<evidence type="ECO:0008006" key="4">
    <source>
        <dbReference type="Google" id="ProtNLM"/>
    </source>
</evidence>
<keyword evidence="1" id="KW-1133">Transmembrane helix</keyword>
<dbReference type="EMBL" id="RYFG02000078">
    <property type="protein sequence ID" value="TRW97000.1"/>
    <property type="molecule type" value="Genomic_DNA"/>
</dbReference>
<organism evidence="2 3">
    <name type="scientific">Candidatus Methylobacter oryzae</name>
    <dbReference type="NCBI Taxonomy" id="2497749"/>
    <lineage>
        <taxon>Bacteria</taxon>
        <taxon>Pseudomonadati</taxon>
        <taxon>Pseudomonadota</taxon>
        <taxon>Gammaproteobacteria</taxon>
        <taxon>Methylococcales</taxon>
        <taxon>Methylococcaceae</taxon>
        <taxon>Methylobacter</taxon>
    </lineage>
</organism>